<feature type="signal peptide" evidence="2">
    <location>
        <begin position="1"/>
        <end position="21"/>
    </location>
</feature>
<proteinExistence type="predicted"/>
<dbReference type="AlphaFoldDB" id="A0A811KQT1"/>
<feature type="compositionally biased region" description="Acidic residues" evidence="1">
    <location>
        <begin position="192"/>
        <end position="201"/>
    </location>
</feature>
<dbReference type="EMBL" id="CAJFDI010000002">
    <property type="protein sequence ID" value="CAD5218038.1"/>
    <property type="molecule type" value="Genomic_DNA"/>
</dbReference>
<name>A0A811KQT1_BURXY</name>
<sequence>MTLDTGSILLLLLALPFLGEAAGYNNDQAEHDHRYNTMLNYLCHKQPTLSICDIRNFRILGPAKAERRGPSSGKSTLLDGEAGRRYDQSLVDSDDPMPTPPPLPLPKQHRVYRDAPMEGLGDISRPKMMAKRKAAKPKKEEVKAVEEEEIEEDQDEDVQPDAEAAEKEAIDKGKKKGKAEKKKAEKPKAEETTDEPEVEENEALKEVFSTATELPEPEPEEGEGPISANKTTTDEKPAEPRQPSQTEKQQEAYKKYLYYYQKYVETLQPSSQQYQTPVSYSAYQPRQQYYQRYSYPQQQQQQYYYPQTVGNAGYSGYNYGGGSAGQAGQYGIGTSLNIPYVGGIGWSTGVYGK</sequence>
<evidence type="ECO:0000256" key="1">
    <source>
        <dbReference type="SAM" id="MobiDB-lite"/>
    </source>
</evidence>
<keyword evidence="2" id="KW-0732">Signal</keyword>
<feature type="compositionally biased region" description="Acidic residues" evidence="1">
    <location>
        <begin position="146"/>
        <end position="160"/>
    </location>
</feature>
<reference evidence="3" key="1">
    <citation type="submission" date="2020-09" db="EMBL/GenBank/DDBJ databases">
        <authorList>
            <person name="Kikuchi T."/>
        </authorList>
    </citation>
    <scope>NUCLEOTIDE SEQUENCE</scope>
    <source>
        <strain evidence="3">Ka4C1</strain>
    </source>
</reference>
<feature type="compositionally biased region" description="Basic and acidic residues" evidence="1">
    <location>
        <begin position="182"/>
        <end position="191"/>
    </location>
</feature>
<feature type="region of interest" description="Disordered" evidence="1">
    <location>
        <begin position="88"/>
        <end position="250"/>
    </location>
</feature>
<evidence type="ECO:0000256" key="2">
    <source>
        <dbReference type="SAM" id="SignalP"/>
    </source>
</evidence>
<protein>
    <submittedName>
        <fullName evidence="3">(pine wood nematode) hypothetical protein</fullName>
    </submittedName>
</protein>
<feature type="chain" id="PRO_5032897530" evidence="2">
    <location>
        <begin position="22"/>
        <end position="353"/>
    </location>
</feature>
<dbReference type="EMBL" id="CAJFCV020000002">
    <property type="protein sequence ID" value="CAG9102509.1"/>
    <property type="molecule type" value="Genomic_DNA"/>
</dbReference>
<dbReference type="SMR" id="A0A811KQT1"/>
<accession>A0A811KQT1</accession>
<gene>
    <name evidence="3" type="ORF">BXYJ_LOCUS5431</name>
</gene>
<evidence type="ECO:0000313" key="3">
    <source>
        <dbReference type="EMBL" id="CAD5218038.1"/>
    </source>
</evidence>
<comment type="caution">
    <text evidence="3">The sequence shown here is derived from an EMBL/GenBank/DDBJ whole genome shotgun (WGS) entry which is preliminary data.</text>
</comment>
<dbReference type="Proteomes" id="UP000659654">
    <property type="component" value="Unassembled WGS sequence"/>
</dbReference>
<keyword evidence="4" id="KW-1185">Reference proteome</keyword>
<organism evidence="3 4">
    <name type="scientific">Bursaphelenchus xylophilus</name>
    <name type="common">Pinewood nematode worm</name>
    <name type="synonym">Aphelenchoides xylophilus</name>
    <dbReference type="NCBI Taxonomy" id="6326"/>
    <lineage>
        <taxon>Eukaryota</taxon>
        <taxon>Metazoa</taxon>
        <taxon>Ecdysozoa</taxon>
        <taxon>Nematoda</taxon>
        <taxon>Chromadorea</taxon>
        <taxon>Rhabditida</taxon>
        <taxon>Tylenchina</taxon>
        <taxon>Tylenchomorpha</taxon>
        <taxon>Aphelenchoidea</taxon>
        <taxon>Aphelenchoididae</taxon>
        <taxon>Bursaphelenchus</taxon>
    </lineage>
</organism>
<dbReference type="OrthoDB" id="10627117at2759"/>
<evidence type="ECO:0000313" key="4">
    <source>
        <dbReference type="Proteomes" id="UP000659654"/>
    </source>
</evidence>
<dbReference type="Proteomes" id="UP000582659">
    <property type="component" value="Unassembled WGS sequence"/>
</dbReference>
<feature type="region of interest" description="Disordered" evidence="1">
    <location>
        <begin position="64"/>
        <end position="83"/>
    </location>
</feature>